<dbReference type="Pfam" id="PF25183">
    <property type="entry name" value="OMP_b-brl_4"/>
    <property type="match status" value="1"/>
</dbReference>
<dbReference type="OrthoDB" id="9768147at2"/>
<dbReference type="Gene3D" id="2.60.40.1120">
    <property type="entry name" value="Carboxypeptidase-like, regulatory domain"/>
    <property type="match status" value="1"/>
</dbReference>
<evidence type="ECO:0000313" key="3">
    <source>
        <dbReference type="EMBL" id="RDC56541.1"/>
    </source>
</evidence>
<feature type="domain" description="TonB-dependent transporter Oar-like beta-barrel" evidence="2">
    <location>
        <begin position="255"/>
        <end position="323"/>
    </location>
</feature>
<dbReference type="Proteomes" id="UP000253961">
    <property type="component" value="Unassembled WGS sequence"/>
</dbReference>
<evidence type="ECO:0000313" key="4">
    <source>
        <dbReference type="Proteomes" id="UP000253961"/>
    </source>
</evidence>
<keyword evidence="1" id="KW-0732">Signal</keyword>
<dbReference type="RefSeq" id="WP_115403260.1">
    <property type="nucleotide sequence ID" value="NZ_QPKV01000004.1"/>
</dbReference>
<reference evidence="3 4" key="1">
    <citation type="submission" date="2018-07" db="EMBL/GenBank/DDBJ databases">
        <title>Pedobacter sp. nov., isolated from soil.</title>
        <authorList>
            <person name="Zhou L.Y."/>
            <person name="Du Z.J."/>
        </authorList>
    </citation>
    <scope>NUCLEOTIDE SEQUENCE [LARGE SCALE GENOMIC DNA]</scope>
    <source>
        <strain evidence="3 4">JDX94</strain>
    </source>
</reference>
<keyword evidence="4" id="KW-1185">Reference proteome</keyword>
<feature type="chain" id="PRO_5017033936" description="TonB-dependent transporter Oar-like beta-barrel domain-containing protein" evidence="1">
    <location>
        <begin position="34"/>
        <end position="381"/>
    </location>
</feature>
<dbReference type="InterPro" id="IPR037066">
    <property type="entry name" value="Plug_dom_sf"/>
</dbReference>
<dbReference type="EMBL" id="QPKV01000004">
    <property type="protein sequence ID" value="RDC56541.1"/>
    <property type="molecule type" value="Genomic_DNA"/>
</dbReference>
<dbReference type="InterPro" id="IPR057601">
    <property type="entry name" value="Oar-like_b-barrel"/>
</dbReference>
<name>A0A369PV65_9SPHI</name>
<dbReference type="AlphaFoldDB" id="A0A369PV65"/>
<sequence length="381" mass="41249">MKKKSTSIKQMYQFMAGCMLFCALFMNFSSALAQGSTSSGIKGYVFDNSNNPMEGATVVAIHLPTNAKFQTRVSDKGSFNLQNLPVGGPYTIEISHVGVQKYTEDRVTLPLGQVYSMKVFLNGENQQLNTVEVKTSKNAGRNLTKTGASKNISRNDIDNYPSLNRSLSDYTRFTPQSSGLSFGGRNNRYNNIQIDGSQNNDIMGYGVGGGTTTGAPGGQAGTQPISLDAIDEIQVVLAPFDVKQGSFTGAGINAVTRRGNNATTGSVYTYGKNQSLVGKSPDANRNKYNNFSDYQYGFRLGGPIVKNKLFYFVNAEISRRNEPLLYMANRGTGSSSESLISADIANQVANVLRNTYNYEPGILKASLRIPIVKNSLPGSII</sequence>
<evidence type="ECO:0000256" key="1">
    <source>
        <dbReference type="SAM" id="SignalP"/>
    </source>
</evidence>
<proteinExistence type="predicted"/>
<feature type="signal peptide" evidence="1">
    <location>
        <begin position="1"/>
        <end position="33"/>
    </location>
</feature>
<dbReference type="Gene3D" id="2.170.130.10">
    <property type="entry name" value="TonB-dependent receptor, plug domain"/>
    <property type="match status" value="1"/>
</dbReference>
<protein>
    <recommendedName>
        <fullName evidence="2">TonB-dependent transporter Oar-like beta-barrel domain-containing protein</fullName>
    </recommendedName>
</protein>
<gene>
    <name evidence="3" type="ORF">DU508_13235</name>
</gene>
<organism evidence="3 4">
    <name type="scientific">Pedobacter chinensis</name>
    <dbReference type="NCBI Taxonomy" id="2282421"/>
    <lineage>
        <taxon>Bacteria</taxon>
        <taxon>Pseudomonadati</taxon>
        <taxon>Bacteroidota</taxon>
        <taxon>Sphingobacteriia</taxon>
        <taxon>Sphingobacteriales</taxon>
        <taxon>Sphingobacteriaceae</taxon>
        <taxon>Pedobacter</taxon>
    </lineage>
</organism>
<dbReference type="SUPFAM" id="SSF49464">
    <property type="entry name" value="Carboxypeptidase regulatory domain-like"/>
    <property type="match status" value="1"/>
</dbReference>
<dbReference type="InterPro" id="IPR008969">
    <property type="entry name" value="CarboxyPept-like_regulatory"/>
</dbReference>
<dbReference type="Pfam" id="PF13620">
    <property type="entry name" value="CarboxypepD_reg"/>
    <property type="match status" value="1"/>
</dbReference>
<accession>A0A369PV65</accession>
<evidence type="ECO:0000259" key="2">
    <source>
        <dbReference type="Pfam" id="PF25183"/>
    </source>
</evidence>
<comment type="caution">
    <text evidence="3">The sequence shown here is derived from an EMBL/GenBank/DDBJ whole genome shotgun (WGS) entry which is preliminary data.</text>
</comment>
<dbReference type="SUPFAM" id="SSF56935">
    <property type="entry name" value="Porins"/>
    <property type="match status" value="1"/>
</dbReference>